<evidence type="ECO:0000313" key="3">
    <source>
        <dbReference type="Proteomes" id="UP000755585"/>
    </source>
</evidence>
<gene>
    <name evidence="2" type="ORF">JOF29_004132</name>
</gene>
<dbReference type="EMBL" id="JAGINT010000001">
    <property type="protein sequence ID" value="MBP2353049.1"/>
    <property type="molecule type" value="Genomic_DNA"/>
</dbReference>
<accession>A0ABS4UNA8</accession>
<protein>
    <submittedName>
        <fullName evidence="2">Uncharacterized protein</fullName>
    </submittedName>
</protein>
<keyword evidence="3" id="KW-1185">Reference proteome</keyword>
<name>A0ABS4UNA8_9ACTN</name>
<dbReference type="Proteomes" id="UP000755585">
    <property type="component" value="Unassembled WGS sequence"/>
</dbReference>
<feature type="region of interest" description="Disordered" evidence="1">
    <location>
        <begin position="17"/>
        <end position="42"/>
    </location>
</feature>
<proteinExistence type="predicted"/>
<organism evidence="2 3">
    <name type="scientific">Kribbella aluminosa</name>
    <dbReference type="NCBI Taxonomy" id="416017"/>
    <lineage>
        <taxon>Bacteria</taxon>
        <taxon>Bacillati</taxon>
        <taxon>Actinomycetota</taxon>
        <taxon>Actinomycetes</taxon>
        <taxon>Propionibacteriales</taxon>
        <taxon>Kribbellaceae</taxon>
        <taxon>Kribbella</taxon>
    </lineage>
</organism>
<reference evidence="2 3" key="1">
    <citation type="submission" date="2021-03" db="EMBL/GenBank/DDBJ databases">
        <title>Sequencing the genomes of 1000 actinobacteria strains.</title>
        <authorList>
            <person name="Klenk H.-P."/>
        </authorList>
    </citation>
    <scope>NUCLEOTIDE SEQUENCE [LARGE SCALE GENOMIC DNA]</scope>
    <source>
        <strain evidence="2 3">DSM 18824</strain>
    </source>
</reference>
<feature type="compositionally biased region" description="Polar residues" evidence="1">
    <location>
        <begin position="26"/>
        <end position="38"/>
    </location>
</feature>
<sequence>MMADLCVARHLNSQEGMPWPTAQVPKASSRSRSQTAGQRSWPCPPSFDVLMERHAPFYGFDRDTKAICSVSLDTLERAMFKETVLGCLRQVRDWRVARGLAQPFEYWTNGGTPMLDRPKWAPADGPSAG</sequence>
<comment type="caution">
    <text evidence="2">The sequence shown here is derived from an EMBL/GenBank/DDBJ whole genome shotgun (WGS) entry which is preliminary data.</text>
</comment>
<evidence type="ECO:0000313" key="2">
    <source>
        <dbReference type="EMBL" id="MBP2353049.1"/>
    </source>
</evidence>
<evidence type="ECO:0000256" key="1">
    <source>
        <dbReference type="SAM" id="MobiDB-lite"/>
    </source>
</evidence>